<dbReference type="Proteomes" id="UP001189429">
    <property type="component" value="Unassembled WGS sequence"/>
</dbReference>
<evidence type="ECO:0000256" key="1">
    <source>
        <dbReference type="SAM" id="MobiDB-lite"/>
    </source>
</evidence>
<proteinExistence type="predicted"/>
<accession>A0ABN9UQW8</accession>
<feature type="non-terminal residue" evidence="2">
    <location>
        <position position="117"/>
    </location>
</feature>
<organism evidence="2 3">
    <name type="scientific">Prorocentrum cordatum</name>
    <dbReference type="NCBI Taxonomy" id="2364126"/>
    <lineage>
        <taxon>Eukaryota</taxon>
        <taxon>Sar</taxon>
        <taxon>Alveolata</taxon>
        <taxon>Dinophyceae</taxon>
        <taxon>Prorocentrales</taxon>
        <taxon>Prorocentraceae</taxon>
        <taxon>Prorocentrum</taxon>
    </lineage>
</organism>
<feature type="region of interest" description="Disordered" evidence="1">
    <location>
        <begin position="1"/>
        <end position="27"/>
    </location>
</feature>
<gene>
    <name evidence="2" type="ORF">PCOR1329_LOCUS50828</name>
</gene>
<reference evidence="2" key="1">
    <citation type="submission" date="2023-10" db="EMBL/GenBank/DDBJ databases">
        <authorList>
            <person name="Chen Y."/>
            <person name="Shah S."/>
            <person name="Dougan E. K."/>
            <person name="Thang M."/>
            <person name="Chan C."/>
        </authorList>
    </citation>
    <scope>NUCLEOTIDE SEQUENCE [LARGE SCALE GENOMIC DNA]</scope>
</reference>
<sequence length="117" mass="11607">MAAENGGNVAAAPEGPGARAGDAAPGAAPARASISNVAICKGDLHALVSEETRGLRGAHGEGGHKVSEYDTARVLTALASVVVKQLKGPRGCVIVPGVCKLQGKKVGATAEKTITEL</sequence>
<evidence type="ECO:0000313" key="3">
    <source>
        <dbReference type="Proteomes" id="UP001189429"/>
    </source>
</evidence>
<protein>
    <submittedName>
        <fullName evidence="2">Uncharacterized protein</fullName>
    </submittedName>
</protein>
<comment type="caution">
    <text evidence="2">The sequence shown here is derived from an EMBL/GenBank/DDBJ whole genome shotgun (WGS) entry which is preliminary data.</text>
</comment>
<feature type="compositionally biased region" description="Low complexity" evidence="1">
    <location>
        <begin position="10"/>
        <end position="27"/>
    </location>
</feature>
<name>A0ABN9UQW8_9DINO</name>
<keyword evidence="3" id="KW-1185">Reference proteome</keyword>
<evidence type="ECO:0000313" key="2">
    <source>
        <dbReference type="EMBL" id="CAK0862396.1"/>
    </source>
</evidence>
<dbReference type="EMBL" id="CAUYUJ010016158">
    <property type="protein sequence ID" value="CAK0862396.1"/>
    <property type="molecule type" value="Genomic_DNA"/>
</dbReference>